<evidence type="ECO:0000313" key="6">
    <source>
        <dbReference type="EMBL" id="AIG55456.1"/>
    </source>
</evidence>
<keyword evidence="2" id="KW-0722">Serine protease inhibitor</keyword>
<feature type="signal peptide" evidence="4">
    <location>
        <begin position="1"/>
        <end position="19"/>
    </location>
</feature>
<evidence type="ECO:0000256" key="2">
    <source>
        <dbReference type="ARBA" id="ARBA00022900"/>
    </source>
</evidence>
<dbReference type="InterPro" id="IPR036058">
    <property type="entry name" value="Kazal_dom_sf"/>
</dbReference>
<accession>A0A0A7CLR0</accession>
<name>A0A0A7CLR0_9STRA</name>
<dbReference type="AlphaFoldDB" id="A0A0A7CLR0"/>
<evidence type="ECO:0000256" key="1">
    <source>
        <dbReference type="ARBA" id="ARBA00022690"/>
    </source>
</evidence>
<protein>
    <submittedName>
        <fullName evidence="6">Secreted protein</fullName>
    </submittedName>
</protein>
<keyword evidence="1" id="KW-0646">Protease inhibitor</keyword>
<dbReference type="GO" id="GO:0005576">
    <property type="term" value="C:extracellular region"/>
    <property type="evidence" value="ECO:0007669"/>
    <property type="project" value="TreeGrafter"/>
</dbReference>
<keyword evidence="4" id="KW-0732">Signal</keyword>
<feature type="chain" id="PRO_5002036921" evidence="4">
    <location>
        <begin position="20"/>
        <end position="152"/>
    </location>
</feature>
<dbReference type="InterPro" id="IPR002350">
    <property type="entry name" value="Kazal_dom"/>
</dbReference>
<reference evidence="6" key="1">
    <citation type="journal article" date="2014" name="Genome Biol. Evol.">
        <title>The secreted proteins of Achlya hypogyna and Thraustotheca clavata identify the ancestral oomycete secretome and reveal gene acquisitions by horizontal gene transfer.</title>
        <authorList>
            <person name="Misner I."/>
            <person name="Blouin N."/>
            <person name="Leonard G."/>
            <person name="Richards T.A."/>
            <person name="Lane C.E."/>
        </authorList>
    </citation>
    <scope>NUCLEOTIDE SEQUENCE</scope>
    <source>
        <strain evidence="6">ATCC 34112</strain>
    </source>
</reference>
<dbReference type="GO" id="GO:0030154">
    <property type="term" value="P:cell differentiation"/>
    <property type="evidence" value="ECO:0007669"/>
    <property type="project" value="TreeGrafter"/>
</dbReference>
<dbReference type="Gene3D" id="3.30.60.30">
    <property type="match status" value="2"/>
</dbReference>
<dbReference type="PANTHER" id="PTHR10913">
    <property type="entry name" value="FOLLISTATIN-RELATED"/>
    <property type="match status" value="1"/>
</dbReference>
<dbReference type="CDD" id="cd00104">
    <property type="entry name" value="KAZAL_FS"/>
    <property type="match status" value="2"/>
</dbReference>
<feature type="domain" description="Kazal-like" evidence="5">
    <location>
        <begin position="14"/>
        <end position="60"/>
    </location>
</feature>
<proteinExistence type="predicted"/>
<evidence type="ECO:0000259" key="5">
    <source>
        <dbReference type="PROSITE" id="PS51465"/>
    </source>
</evidence>
<dbReference type="EMBL" id="KM037995">
    <property type="protein sequence ID" value="AIG55456.1"/>
    <property type="molecule type" value="Genomic_DNA"/>
</dbReference>
<sequence>MNAKLVLFSLSLAIAQIVACPKFCIDIYDPVCGSDAKVYWNKCELRSAACKDSCIKQVPCDKKPNCQPRGCPKIYMPVCGSNGKDYVNYCEFQNAQCEYPCLKLLTARATKHWLPSTFENPTSISCLHSEVVYGKHNSMLYLIKENFDERIK</sequence>
<dbReference type="SUPFAM" id="SSF100895">
    <property type="entry name" value="Kazal-type serine protease inhibitors"/>
    <property type="match status" value="2"/>
</dbReference>
<organism evidence="6">
    <name type="scientific">Thraustotheca clavata</name>
    <dbReference type="NCBI Taxonomy" id="74557"/>
    <lineage>
        <taxon>Eukaryota</taxon>
        <taxon>Sar</taxon>
        <taxon>Stramenopiles</taxon>
        <taxon>Oomycota</taxon>
        <taxon>Saprolegniomycetes</taxon>
        <taxon>Saprolegniales</taxon>
        <taxon>Achlyaceae</taxon>
        <taxon>Thraustotheca</taxon>
    </lineage>
</organism>
<evidence type="ECO:0000256" key="3">
    <source>
        <dbReference type="ARBA" id="ARBA00023157"/>
    </source>
</evidence>
<evidence type="ECO:0000256" key="4">
    <source>
        <dbReference type="SAM" id="SignalP"/>
    </source>
</evidence>
<feature type="non-terminal residue" evidence="6">
    <location>
        <position position="152"/>
    </location>
</feature>
<keyword evidence="3" id="KW-1015">Disulfide bond</keyword>
<feature type="domain" description="Kazal-like" evidence="5">
    <location>
        <begin position="61"/>
        <end position="118"/>
    </location>
</feature>
<dbReference type="PROSITE" id="PS51465">
    <property type="entry name" value="KAZAL_2"/>
    <property type="match status" value="2"/>
</dbReference>
<dbReference type="PANTHER" id="PTHR10913:SF45">
    <property type="entry name" value="FOLLISTATIN, ISOFORM A-RELATED"/>
    <property type="match status" value="1"/>
</dbReference>
<dbReference type="Pfam" id="PF07648">
    <property type="entry name" value="Kazal_2"/>
    <property type="match status" value="2"/>
</dbReference>
<dbReference type="InterPro" id="IPR050653">
    <property type="entry name" value="Prot_Inhib_GrowthFact_Antg"/>
</dbReference>
<dbReference type="SMART" id="SM00280">
    <property type="entry name" value="KAZAL"/>
    <property type="match status" value="2"/>
</dbReference>